<dbReference type="EMBL" id="JAIRBM010000023">
    <property type="protein sequence ID" value="MBZ6078886.1"/>
    <property type="molecule type" value="Genomic_DNA"/>
</dbReference>
<dbReference type="RefSeq" id="WP_224315638.1">
    <property type="nucleotide sequence ID" value="NZ_JAIRBM010000023.1"/>
</dbReference>
<gene>
    <name evidence="1" type="ORF">K9B37_21755</name>
</gene>
<comment type="caution">
    <text evidence="1">The sequence shown here is derived from an EMBL/GenBank/DDBJ whole genome shotgun (WGS) entry which is preliminary data.</text>
</comment>
<proteinExistence type="predicted"/>
<sequence>MIQLSAVSQRPEGLVADYVRALAGAHGVTYKPTAYDAFAETASRLVGDDLPPADETQDLLIALYRAKVITDQERNDLLVRHLRQTRA</sequence>
<accession>A0ABS7VUR4</accession>
<keyword evidence="2" id="KW-1185">Reference proteome</keyword>
<reference evidence="1 2" key="1">
    <citation type="submission" date="2021-09" db="EMBL/GenBank/DDBJ databases">
        <title>The complete genome sequence of a new microorganism.</title>
        <authorList>
            <person name="Zi Z."/>
        </authorList>
    </citation>
    <scope>NUCLEOTIDE SEQUENCE [LARGE SCALE GENOMIC DNA]</scope>
    <source>
        <strain evidence="1 2">WGZ8</strain>
    </source>
</reference>
<evidence type="ECO:0000313" key="2">
    <source>
        <dbReference type="Proteomes" id="UP000704176"/>
    </source>
</evidence>
<name>A0ABS7VUR4_9HYPH</name>
<protein>
    <submittedName>
        <fullName evidence="1">Uncharacterized protein</fullName>
    </submittedName>
</protein>
<evidence type="ECO:0000313" key="1">
    <source>
        <dbReference type="EMBL" id="MBZ6078886.1"/>
    </source>
</evidence>
<dbReference type="Proteomes" id="UP000704176">
    <property type="component" value="Unassembled WGS sequence"/>
</dbReference>
<organism evidence="1 2">
    <name type="scientific">Microvirga puerhi</name>
    <dbReference type="NCBI Taxonomy" id="2876078"/>
    <lineage>
        <taxon>Bacteria</taxon>
        <taxon>Pseudomonadati</taxon>
        <taxon>Pseudomonadota</taxon>
        <taxon>Alphaproteobacteria</taxon>
        <taxon>Hyphomicrobiales</taxon>
        <taxon>Methylobacteriaceae</taxon>
        <taxon>Microvirga</taxon>
    </lineage>
</organism>